<dbReference type="EMBL" id="BARV01031642">
    <property type="protein sequence ID" value="GAI39954.1"/>
    <property type="molecule type" value="Genomic_DNA"/>
</dbReference>
<accession>X1Q9N0</accession>
<evidence type="ECO:0008006" key="2">
    <source>
        <dbReference type="Google" id="ProtNLM"/>
    </source>
</evidence>
<protein>
    <recommendedName>
        <fullName evidence="2">OB domain-containing protein</fullName>
    </recommendedName>
</protein>
<evidence type="ECO:0000313" key="1">
    <source>
        <dbReference type="EMBL" id="GAI39954.1"/>
    </source>
</evidence>
<name>X1Q9N0_9ZZZZ</name>
<sequence length="105" mass="11676">SRKISEIKIGDEQVRLVGLVVDKRETEFVLDDGSGRLTVVFDDPAVVEGVEIGSRIRVFGTPLNVAGAHELQAEIVQNMKGLDLELYDEVRREVKKLEKELEEGG</sequence>
<organism evidence="1">
    <name type="scientific">marine sediment metagenome</name>
    <dbReference type="NCBI Taxonomy" id="412755"/>
    <lineage>
        <taxon>unclassified sequences</taxon>
        <taxon>metagenomes</taxon>
        <taxon>ecological metagenomes</taxon>
    </lineage>
</organism>
<dbReference type="AlphaFoldDB" id="X1Q9N0"/>
<dbReference type="SUPFAM" id="SSF50249">
    <property type="entry name" value="Nucleic acid-binding proteins"/>
    <property type="match status" value="1"/>
</dbReference>
<dbReference type="Gene3D" id="2.40.50.140">
    <property type="entry name" value="Nucleic acid-binding proteins"/>
    <property type="match status" value="1"/>
</dbReference>
<gene>
    <name evidence="1" type="ORF">S06H3_50035</name>
</gene>
<reference evidence="1" key="1">
    <citation type="journal article" date="2014" name="Front. Microbiol.">
        <title>High frequency of phylogenetically diverse reductive dehalogenase-homologous genes in deep subseafloor sedimentary metagenomes.</title>
        <authorList>
            <person name="Kawai M."/>
            <person name="Futagami T."/>
            <person name="Toyoda A."/>
            <person name="Takaki Y."/>
            <person name="Nishi S."/>
            <person name="Hori S."/>
            <person name="Arai W."/>
            <person name="Tsubouchi T."/>
            <person name="Morono Y."/>
            <person name="Uchiyama I."/>
            <person name="Ito T."/>
            <person name="Fujiyama A."/>
            <person name="Inagaki F."/>
            <person name="Takami H."/>
        </authorList>
    </citation>
    <scope>NUCLEOTIDE SEQUENCE</scope>
    <source>
        <strain evidence="1">Expedition CK06-06</strain>
    </source>
</reference>
<comment type="caution">
    <text evidence="1">The sequence shown here is derived from an EMBL/GenBank/DDBJ whole genome shotgun (WGS) entry which is preliminary data.</text>
</comment>
<feature type="non-terminal residue" evidence="1">
    <location>
        <position position="1"/>
    </location>
</feature>
<proteinExistence type="predicted"/>
<dbReference type="InterPro" id="IPR012340">
    <property type="entry name" value="NA-bd_OB-fold"/>
</dbReference>